<evidence type="ECO:0000313" key="3">
    <source>
        <dbReference type="Proteomes" id="UP000265742"/>
    </source>
</evidence>
<protein>
    <recommendedName>
        <fullName evidence="4">RanBP2-type domain-containing protein</fullName>
    </recommendedName>
</protein>
<evidence type="ECO:0000256" key="1">
    <source>
        <dbReference type="SAM" id="MobiDB-lite"/>
    </source>
</evidence>
<dbReference type="OrthoDB" id="5196010at2"/>
<evidence type="ECO:0000313" key="2">
    <source>
        <dbReference type="EMBL" id="RIX27565.1"/>
    </source>
</evidence>
<dbReference type="EMBL" id="QXTG01000002">
    <property type="protein sequence ID" value="RIX27565.1"/>
    <property type="molecule type" value="Genomic_DNA"/>
</dbReference>
<accession>A0A3A1TY12</accession>
<dbReference type="AlphaFoldDB" id="A0A3A1TY12"/>
<evidence type="ECO:0008006" key="4">
    <source>
        <dbReference type="Google" id="ProtNLM"/>
    </source>
</evidence>
<feature type="compositionally biased region" description="Low complexity" evidence="1">
    <location>
        <begin position="32"/>
        <end position="50"/>
    </location>
</feature>
<gene>
    <name evidence="2" type="ORF">D1781_08280</name>
</gene>
<name>A0A3A1TY12_9MICO</name>
<sequence>MAAWICPVCEGVNSGGRLCATCGERLPDGFVPRSPTRQAAPPATPTVVRAPRPPRDPSPEEIFGSNPFR</sequence>
<comment type="caution">
    <text evidence="2">The sequence shown here is derived from an EMBL/GenBank/DDBJ whole genome shotgun (WGS) entry which is preliminary data.</text>
</comment>
<proteinExistence type="predicted"/>
<dbReference type="RefSeq" id="WP_119481874.1">
    <property type="nucleotide sequence ID" value="NZ_QXTG01000002.1"/>
</dbReference>
<keyword evidence="3" id="KW-1185">Reference proteome</keyword>
<feature type="region of interest" description="Disordered" evidence="1">
    <location>
        <begin position="30"/>
        <end position="69"/>
    </location>
</feature>
<reference evidence="3" key="1">
    <citation type="submission" date="2018-09" db="EMBL/GenBank/DDBJ databases">
        <authorList>
            <person name="Kim I."/>
        </authorList>
    </citation>
    <scope>NUCLEOTIDE SEQUENCE [LARGE SCALE GENOMIC DNA]</scope>
    <source>
        <strain evidence="3">DD4a</strain>
    </source>
</reference>
<dbReference type="Proteomes" id="UP000265742">
    <property type="component" value="Unassembled WGS sequence"/>
</dbReference>
<organism evidence="2 3">
    <name type="scientific">Amnibacterium setariae</name>
    <dbReference type="NCBI Taxonomy" id="2306585"/>
    <lineage>
        <taxon>Bacteria</taxon>
        <taxon>Bacillati</taxon>
        <taxon>Actinomycetota</taxon>
        <taxon>Actinomycetes</taxon>
        <taxon>Micrococcales</taxon>
        <taxon>Microbacteriaceae</taxon>
        <taxon>Amnibacterium</taxon>
    </lineage>
</organism>